<evidence type="ECO:0000259" key="1">
    <source>
        <dbReference type="Pfam" id="PF01551"/>
    </source>
</evidence>
<dbReference type="SUPFAM" id="SSF51261">
    <property type="entry name" value="Duplicated hybrid motif"/>
    <property type="match status" value="1"/>
</dbReference>
<dbReference type="Proteomes" id="UP000824041">
    <property type="component" value="Unassembled WGS sequence"/>
</dbReference>
<reference evidence="2" key="1">
    <citation type="journal article" date="2021" name="PeerJ">
        <title>Extensive microbial diversity within the chicken gut microbiome revealed by metagenomics and culture.</title>
        <authorList>
            <person name="Gilroy R."/>
            <person name="Ravi A."/>
            <person name="Getino M."/>
            <person name="Pursley I."/>
            <person name="Horton D.L."/>
            <person name="Alikhan N.F."/>
            <person name="Baker D."/>
            <person name="Gharbi K."/>
            <person name="Hall N."/>
            <person name="Watson M."/>
            <person name="Adriaenssens E.M."/>
            <person name="Foster-Nyarko E."/>
            <person name="Jarju S."/>
            <person name="Secka A."/>
            <person name="Antonio M."/>
            <person name="Oren A."/>
            <person name="Chaudhuri R.R."/>
            <person name="La Ragione R."/>
            <person name="Hildebrand F."/>
            <person name="Pallen M.J."/>
        </authorList>
    </citation>
    <scope>NUCLEOTIDE SEQUENCE</scope>
    <source>
        <strain evidence="2">14324</strain>
    </source>
</reference>
<dbReference type="PANTHER" id="PTHR21666:SF270">
    <property type="entry name" value="MUREIN HYDROLASE ACTIVATOR ENVC"/>
    <property type="match status" value="1"/>
</dbReference>
<reference evidence="2" key="2">
    <citation type="submission" date="2021-04" db="EMBL/GenBank/DDBJ databases">
        <authorList>
            <person name="Gilroy R."/>
        </authorList>
    </citation>
    <scope>NUCLEOTIDE SEQUENCE</scope>
    <source>
        <strain evidence="2">14324</strain>
    </source>
</reference>
<dbReference type="Pfam" id="PF01551">
    <property type="entry name" value="Peptidase_M23"/>
    <property type="match status" value="1"/>
</dbReference>
<evidence type="ECO:0000313" key="3">
    <source>
        <dbReference type="Proteomes" id="UP000824041"/>
    </source>
</evidence>
<organism evidence="2 3">
    <name type="scientific">Candidatus Blautia faecigallinarum</name>
    <dbReference type="NCBI Taxonomy" id="2838488"/>
    <lineage>
        <taxon>Bacteria</taxon>
        <taxon>Bacillati</taxon>
        <taxon>Bacillota</taxon>
        <taxon>Clostridia</taxon>
        <taxon>Lachnospirales</taxon>
        <taxon>Lachnospiraceae</taxon>
        <taxon>Blautia</taxon>
    </lineage>
</organism>
<comment type="caution">
    <text evidence="2">The sequence shown here is derived from an EMBL/GenBank/DDBJ whole genome shotgun (WGS) entry which is preliminary data.</text>
</comment>
<feature type="domain" description="M23ase beta-sheet core" evidence="1">
    <location>
        <begin position="66"/>
        <end position="168"/>
    </location>
</feature>
<dbReference type="InterPro" id="IPR011055">
    <property type="entry name" value="Dup_hybrid_motif"/>
</dbReference>
<accession>A0A9D2DQP5</accession>
<dbReference type="PANTHER" id="PTHR21666">
    <property type="entry name" value="PEPTIDASE-RELATED"/>
    <property type="match status" value="1"/>
</dbReference>
<dbReference type="GO" id="GO:0004222">
    <property type="term" value="F:metalloendopeptidase activity"/>
    <property type="evidence" value="ECO:0007669"/>
    <property type="project" value="TreeGrafter"/>
</dbReference>
<proteinExistence type="predicted"/>
<dbReference type="CDD" id="cd12797">
    <property type="entry name" value="M23_peptidase"/>
    <property type="match status" value="1"/>
</dbReference>
<dbReference type="InterPro" id="IPR050570">
    <property type="entry name" value="Cell_wall_metabolism_enzyme"/>
</dbReference>
<dbReference type="Gene3D" id="2.70.70.10">
    <property type="entry name" value="Glucose Permease (Domain IIA)"/>
    <property type="match status" value="1"/>
</dbReference>
<sequence>MLNGKFTPKSIQPDKSPYIRYKKEAYLFLKDCYEAIWADLIYFPIPASNITFENGWMAPREYGGERFHEGTDLFGSVAEAGYYPVVSMTDGTVEQIGWLPLGGYRIGIRSPHGGYFYYAHLSEYEKAFQTGEKVTAGEILGYMGNTGYGPQGTQGKFPVHLHLGIYIDSPAKEEISVNPYWVLKAVEKKIRNYSY</sequence>
<dbReference type="InterPro" id="IPR016047">
    <property type="entry name" value="M23ase_b-sheet_dom"/>
</dbReference>
<dbReference type="AlphaFoldDB" id="A0A9D2DQP5"/>
<dbReference type="EMBL" id="DXBU01000008">
    <property type="protein sequence ID" value="HIZ21293.1"/>
    <property type="molecule type" value="Genomic_DNA"/>
</dbReference>
<evidence type="ECO:0000313" key="2">
    <source>
        <dbReference type="EMBL" id="HIZ21293.1"/>
    </source>
</evidence>
<name>A0A9D2DQP5_9FIRM</name>
<protein>
    <submittedName>
        <fullName evidence="2">M23 family metallopeptidase</fullName>
    </submittedName>
</protein>
<gene>
    <name evidence="2" type="ORF">IAA21_00655</name>
</gene>